<evidence type="ECO:0000256" key="15">
    <source>
        <dbReference type="SAM" id="SignalP"/>
    </source>
</evidence>
<dbReference type="Pfam" id="PF07715">
    <property type="entry name" value="Plug"/>
    <property type="match status" value="1"/>
</dbReference>
<dbReference type="RefSeq" id="WP_353301923.1">
    <property type="nucleotide sequence ID" value="NZ_BAABWN010000003.1"/>
</dbReference>
<dbReference type="InterPro" id="IPR036942">
    <property type="entry name" value="Beta-barrel_TonB_sf"/>
</dbReference>
<keyword evidence="3 12" id="KW-1134">Transmembrane beta strand</keyword>
<dbReference type="PROSITE" id="PS01156">
    <property type="entry name" value="TONB_DEPENDENT_REC_2"/>
    <property type="match status" value="1"/>
</dbReference>
<keyword evidence="11 12" id="KW-0998">Cell outer membrane</keyword>
<evidence type="ECO:0000256" key="7">
    <source>
        <dbReference type="ARBA" id="ARBA00023004"/>
    </source>
</evidence>
<evidence type="ECO:0000256" key="11">
    <source>
        <dbReference type="ARBA" id="ARBA00023237"/>
    </source>
</evidence>
<sequence length="713" mass="79492">MKLFTKKSATCLAISTLSALSTGAFANKAPTIEEILVTAELRDTNLLKQASSVSVYTLADIEKQNATHLEQILHNAPNVNFASGASRGRFIQIRGIGERSEFVEPVNFSVGVLVDGIDFTGISTTVTTLDIDQVEILRGPQGTVYGANALAGLINVKTQSVTDEFSGNVKTTLAEYDTRNIEGVVNLPISDNLGVRVALQKNESDGYIDNTFLNREDTQNIDETVARGTFSWQPNEQLDLDLVLFYADADNGYDSFSLDNGRETQTDDPGHDRQETFATSLTSTWHLANGQQLISSVSRADSNIEYGFDEDWTFVGFCDGLACDEANTGFQLEYSSFDNFIRDNENTAIDVRWLSDEGSFTWLAGVYYRDQQVDLRRVYTFLDNDFLTEYETENTAVYGEISFALNEKLTLTTGARIEQRDADYADNDGVVLDADESDWGGKIALEYNLNDNHFIYGLVSRGFKFGGFNPNNTLEPEQREFDSEELLNYEIGSKGSWFNGRLQSQVSVFYQDREDVQLSATNVVCTDGMDQPCTFSDFVDNATAGNSLGLEAQLNFALNDNISVYSSLGLLESEFEDYVSFSHVDANPEQNIGVDLDGHDLPQAPNYTFTVGTNIQLTNDLNLDVQVQGKDDFFFSNDHEFKADGYELLNMRLEYAAADWEFAVWGRNITDVDYEVRGFGTFSNDPRDFFSEVELYTQLGEPRVLGVSASYQF</sequence>
<evidence type="ECO:0000259" key="16">
    <source>
        <dbReference type="Pfam" id="PF00593"/>
    </source>
</evidence>
<keyword evidence="6 15" id="KW-0732">Signal</keyword>
<reference evidence="18 19" key="1">
    <citation type="submission" date="2024-04" db="EMBL/GenBank/DDBJ databases">
        <title>Draft genome sequence of Sessilibacter corallicola NBRC 116591.</title>
        <authorList>
            <person name="Miyakawa T."/>
            <person name="Kusuya Y."/>
            <person name="Miura T."/>
        </authorList>
    </citation>
    <scope>NUCLEOTIDE SEQUENCE [LARGE SCALE GENOMIC DNA]</scope>
    <source>
        <strain evidence="18 19">KU-00831-HH</strain>
    </source>
</reference>
<dbReference type="PANTHER" id="PTHR32552:SF81">
    <property type="entry name" value="TONB-DEPENDENT OUTER MEMBRANE RECEPTOR"/>
    <property type="match status" value="1"/>
</dbReference>
<evidence type="ECO:0000256" key="8">
    <source>
        <dbReference type="ARBA" id="ARBA00023065"/>
    </source>
</evidence>
<accession>A0ABQ0A6E3</accession>
<dbReference type="InterPro" id="IPR000531">
    <property type="entry name" value="Beta-barrel_TonB"/>
</dbReference>
<keyword evidence="5 12" id="KW-0812">Transmembrane</keyword>
<evidence type="ECO:0000313" key="18">
    <source>
        <dbReference type="EMBL" id="GAA6167214.1"/>
    </source>
</evidence>
<comment type="subcellular location">
    <subcellularLocation>
        <location evidence="1 12">Cell outer membrane</location>
        <topology evidence="1 12">Multi-pass membrane protein</topology>
    </subcellularLocation>
</comment>
<dbReference type="Pfam" id="PF00593">
    <property type="entry name" value="TonB_dep_Rec_b-barrel"/>
    <property type="match status" value="1"/>
</dbReference>
<evidence type="ECO:0000256" key="10">
    <source>
        <dbReference type="ARBA" id="ARBA00023136"/>
    </source>
</evidence>
<dbReference type="InterPro" id="IPR012910">
    <property type="entry name" value="Plug_dom"/>
</dbReference>
<keyword evidence="18" id="KW-0675">Receptor</keyword>
<evidence type="ECO:0000256" key="5">
    <source>
        <dbReference type="ARBA" id="ARBA00022692"/>
    </source>
</evidence>
<dbReference type="InterPro" id="IPR039426">
    <property type="entry name" value="TonB-dep_rcpt-like"/>
</dbReference>
<protein>
    <submittedName>
        <fullName evidence="18">TonB-dependent receptor</fullName>
    </submittedName>
</protein>
<evidence type="ECO:0000256" key="3">
    <source>
        <dbReference type="ARBA" id="ARBA00022452"/>
    </source>
</evidence>
<evidence type="ECO:0000313" key="19">
    <source>
        <dbReference type="Proteomes" id="UP001465153"/>
    </source>
</evidence>
<feature type="chain" id="PRO_5045746573" evidence="15">
    <location>
        <begin position="27"/>
        <end position="713"/>
    </location>
</feature>
<keyword evidence="9 14" id="KW-0798">TonB box</keyword>
<feature type="short sequence motif" description="TonB C-terminal box" evidence="13">
    <location>
        <begin position="696"/>
        <end position="713"/>
    </location>
</feature>
<gene>
    <name evidence="18" type="ORF">NBRC116591_10240</name>
</gene>
<proteinExistence type="inferred from homology"/>
<dbReference type="EMBL" id="BAABWN010000003">
    <property type="protein sequence ID" value="GAA6167214.1"/>
    <property type="molecule type" value="Genomic_DNA"/>
</dbReference>
<dbReference type="InterPro" id="IPR010917">
    <property type="entry name" value="TonB_rcpt_CS"/>
</dbReference>
<keyword evidence="8" id="KW-0406">Ion transport</keyword>
<comment type="similarity">
    <text evidence="12 14">Belongs to the TonB-dependent receptor family.</text>
</comment>
<keyword evidence="10 12" id="KW-0472">Membrane</keyword>
<evidence type="ECO:0000256" key="6">
    <source>
        <dbReference type="ARBA" id="ARBA00022729"/>
    </source>
</evidence>
<keyword evidence="2 12" id="KW-0813">Transport</keyword>
<evidence type="ECO:0000256" key="4">
    <source>
        <dbReference type="ARBA" id="ARBA00022496"/>
    </source>
</evidence>
<keyword evidence="7" id="KW-0408">Iron</keyword>
<dbReference type="PROSITE" id="PS52016">
    <property type="entry name" value="TONB_DEPENDENT_REC_3"/>
    <property type="match status" value="1"/>
</dbReference>
<feature type="domain" description="TonB-dependent receptor-like beta-barrel" evidence="16">
    <location>
        <begin position="227"/>
        <end position="669"/>
    </location>
</feature>
<dbReference type="PANTHER" id="PTHR32552">
    <property type="entry name" value="FERRICHROME IRON RECEPTOR-RELATED"/>
    <property type="match status" value="1"/>
</dbReference>
<evidence type="ECO:0000256" key="1">
    <source>
        <dbReference type="ARBA" id="ARBA00004571"/>
    </source>
</evidence>
<evidence type="ECO:0000256" key="9">
    <source>
        <dbReference type="ARBA" id="ARBA00023077"/>
    </source>
</evidence>
<feature type="domain" description="TonB-dependent receptor plug" evidence="17">
    <location>
        <begin position="48"/>
        <end position="152"/>
    </location>
</feature>
<evidence type="ECO:0000256" key="2">
    <source>
        <dbReference type="ARBA" id="ARBA00022448"/>
    </source>
</evidence>
<feature type="signal peptide" evidence="15">
    <location>
        <begin position="1"/>
        <end position="26"/>
    </location>
</feature>
<dbReference type="SUPFAM" id="SSF56935">
    <property type="entry name" value="Porins"/>
    <property type="match status" value="1"/>
</dbReference>
<evidence type="ECO:0000259" key="17">
    <source>
        <dbReference type="Pfam" id="PF07715"/>
    </source>
</evidence>
<keyword evidence="4" id="KW-0410">Iron transport</keyword>
<evidence type="ECO:0000256" key="14">
    <source>
        <dbReference type="RuleBase" id="RU003357"/>
    </source>
</evidence>
<evidence type="ECO:0000256" key="13">
    <source>
        <dbReference type="PROSITE-ProRule" id="PRU10144"/>
    </source>
</evidence>
<comment type="caution">
    <text evidence="18">The sequence shown here is derived from an EMBL/GenBank/DDBJ whole genome shotgun (WGS) entry which is preliminary data.</text>
</comment>
<organism evidence="18 19">
    <name type="scientific">Sessilibacter corallicola</name>
    <dbReference type="NCBI Taxonomy" id="2904075"/>
    <lineage>
        <taxon>Bacteria</taxon>
        <taxon>Pseudomonadati</taxon>
        <taxon>Pseudomonadota</taxon>
        <taxon>Gammaproteobacteria</taxon>
        <taxon>Cellvibrionales</taxon>
        <taxon>Cellvibrionaceae</taxon>
        <taxon>Sessilibacter</taxon>
    </lineage>
</organism>
<keyword evidence="19" id="KW-1185">Reference proteome</keyword>
<dbReference type="Proteomes" id="UP001465153">
    <property type="component" value="Unassembled WGS sequence"/>
</dbReference>
<name>A0ABQ0A6E3_9GAMM</name>
<dbReference type="Gene3D" id="2.40.170.20">
    <property type="entry name" value="TonB-dependent receptor, beta-barrel domain"/>
    <property type="match status" value="1"/>
</dbReference>
<evidence type="ECO:0000256" key="12">
    <source>
        <dbReference type="PROSITE-ProRule" id="PRU01360"/>
    </source>
</evidence>